<proteinExistence type="predicted"/>
<feature type="transmembrane region" description="Helical" evidence="3">
    <location>
        <begin position="109"/>
        <end position="128"/>
    </location>
</feature>
<feature type="transmembrane region" description="Helical" evidence="3">
    <location>
        <begin position="227"/>
        <end position="245"/>
    </location>
</feature>
<keyword evidence="3" id="KW-0812">Transmembrane</keyword>
<dbReference type="EMBL" id="JBHSAY010000004">
    <property type="protein sequence ID" value="MFC4129947.1"/>
    <property type="molecule type" value="Genomic_DNA"/>
</dbReference>
<keyword evidence="1" id="KW-0805">Transcription regulation</keyword>
<evidence type="ECO:0000313" key="4">
    <source>
        <dbReference type="EMBL" id="MFC4129947.1"/>
    </source>
</evidence>
<keyword evidence="5" id="KW-1185">Reference proteome</keyword>
<evidence type="ECO:0008006" key="6">
    <source>
        <dbReference type="Google" id="ProtNLM"/>
    </source>
</evidence>
<dbReference type="Gene3D" id="1.10.10.1320">
    <property type="entry name" value="Anti-sigma factor, zinc-finger domain"/>
    <property type="match status" value="1"/>
</dbReference>
<evidence type="ECO:0000313" key="5">
    <source>
        <dbReference type="Proteomes" id="UP001595816"/>
    </source>
</evidence>
<dbReference type="InterPro" id="IPR041916">
    <property type="entry name" value="Anti_sigma_zinc_sf"/>
</dbReference>
<organism evidence="4 5">
    <name type="scientific">Hamadaea flava</name>
    <dbReference type="NCBI Taxonomy" id="1742688"/>
    <lineage>
        <taxon>Bacteria</taxon>
        <taxon>Bacillati</taxon>
        <taxon>Actinomycetota</taxon>
        <taxon>Actinomycetes</taxon>
        <taxon>Micromonosporales</taxon>
        <taxon>Micromonosporaceae</taxon>
        <taxon>Hamadaea</taxon>
    </lineage>
</organism>
<dbReference type="RefSeq" id="WP_253755554.1">
    <property type="nucleotide sequence ID" value="NZ_JAMZDZ010000001.1"/>
</dbReference>
<feature type="transmembrane region" description="Helical" evidence="3">
    <location>
        <begin position="174"/>
        <end position="195"/>
    </location>
</feature>
<keyword evidence="3" id="KW-0472">Membrane</keyword>
<evidence type="ECO:0000256" key="3">
    <source>
        <dbReference type="SAM" id="Phobius"/>
    </source>
</evidence>
<name>A0ABV8LG98_9ACTN</name>
<feature type="transmembrane region" description="Helical" evidence="3">
    <location>
        <begin position="251"/>
        <end position="274"/>
    </location>
</feature>
<keyword evidence="3" id="KW-1133">Transmembrane helix</keyword>
<keyword evidence="2" id="KW-0804">Transcription</keyword>
<sequence>MTHDPHPNAATSSDAAAHPSATLLAAYAAGTSTAESFQTVDQHVDRCGVCRTALGRYVPQQSVEAGLSRVLDALDAPRRSFAERMVIRIGVPEHMARLALATPLLRRSWLLSSAFTLLLMVFAARLSAGDSGPVLLLAAAPLIPLAGVALSYGPSVDPMYELGLVLPLHSLRLILFRSVTVLVASTALTSLMTFAFPAQGIALFGWLVPSLAVTLVLLSLSAHLNPMTAAWTTGAGWLAVVVVASSGGDSLVLTVVGQVALLAAAGAAAGYLAWRRDAFERLLSRPA</sequence>
<protein>
    <recommendedName>
        <fullName evidence="6">Zf-HC2 domain-containing protein</fullName>
    </recommendedName>
</protein>
<comment type="caution">
    <text evidence="4">The sequence shown here is derived from an EMBL/GenBank/DDBJ whole genome shotgun (WGS) entry which is preliminary data.</text>
</comment>
<feature type="transmembrane region" description="Helical" evidence="3">
    <location>
        <begin position="134"/>
        <end position="153"/>
    </location>
</feature>
<evidence type="ECO:0000256" key="2">
    <source>
        <dbReference type="ARBA" id="ARBA00023163"/>
    </source>
</evidence>
<accession>A0ABV8LG98</accession>
<feature type="transmembrane region" description="Helical" evidence="3">
    <location>
        <begin position="201"/>
        <end position="220"/>
    </location>
</feature>
<reference evidence="5" key="1">
    <citation type="journal article" date="2019" name="Int. J. Syst. Evol. Microbiol.">
        <title>The Global Catalogue of Microorganisms (GCM) 10K type strain sequencing project: providing services to taxonomists for standard genome sequencing and annotation.</title>
        <authorList>
            <consortium name="The Broad Institute Genomics Platform"/>
            <consortium name="The Broad Institute Genome Sequencing Center for Infectious Disease"/>
            <person name="Wu L."/>
            <person name="Ma J."/>
        </authorList>
    </citation>
    <scope>NUCLEOTIDE SEQUENCE [LARGE SCALE GENOMIC DNA]</scope>
    <source>
        <strain evidence="5">CGMCC 4.7289</strain>
    </source>
</reference>
<gene>
    <name evidence="4" type="ORF">ACFOZ4_04950</name>
</gene>
<dbReference type="Proteomes" id="UP001595816">
    <property type="component" value="Unassembled WGS sequence"/>
</dbReference>
<evidence type="ECO:0000256" key="1">
    <source>
        <dbReference type="ARBA" id="ARBA00023015"/>
    </source>
</evidence>